<evidence type="ECO:0000313" key="2">
    <source>
        <dbReference type="Proteomes" id="UP000006201"/>
    </source>
</evidence>
<sequence>MEGTLVGKVPLILQEILEELVDRFTHGWNWGG</sequence>
<dbReference type="EMBL" id="AAOH01000006">
    <property type="protein sequence ID" value="EAR27330.1"/>
    <property type="molecule type" value="Genomic_DNA"/>
</dbReference>
<reference evidence="1 2" key="1">
    <citation type="submission" date="2006-02" db="EMBL/GenBank/DDBJ databases">
        <authorList>
            <person name="Moran M.A."/>
            <person name="Kjelleberg S."/>
            <person name="Egan S."/>
            <person name="Saunders N."/>
            <person name="Thomas T."/>
            <person name="Ferriera S."/>
            <person name="Johnson J."/>
            <person name="Kravitz S."/>
            <person name="Halpern A."/>
            <person name="Remington K."/>
            <person name="Beeson K."/>
            <person name="Tran B."/>
            <person name="Rogers Y.-H."/>
            <person name="Friedman R."/>
            <person name="Venter J.C."/>
        </authorList>
    </citation>
    <scope>NUCLEOTIDE SEQUENCE [LARGE SCALE GENOMIC DNA]</scope>
    <source>
        <strain evidence="1 2">D2</strain>
    </source>
</reference>
<keyword evidence="2" id="KW-1185">Reference proteome</keyword>
<gene>
    <name evidence="1" type="ORF">PTD2_14862</name>
</gene>
<accession>A4CCN7</accession>
<proteinExistence type="predicted"/>
<name>A4CCN7_9GAMM</name>
<dbReference type="HOGENOM" id="CLU_3390967_0_0_6"/>
<protein>
    <submittedName>
        <fullName evidence="1">Uncharacterized protein</fullName>
    </submittedName>
</protein>
<dbReference type="Proteomes" id="UP000006201">
    <property type="component" value="Unassembled WGS sequence"/>
</dbReference>
<comment type="caution">
    <text evidence="1">The sequence shown here is derived from an EMBL/GenBank/DDBJ whole genome shotgun (WGS) entry which is preliminary data.</text>
</comment>
<evidence type="ECO:0000313" key="1">
    <source>
        <dbReference type="EMBL" id="EAR27330.1"/>
    </source>
</evidence>
<organism evidence="1 2">
    <name type="scientific">Pseudoalteromonas tunicata D2</name>
    <dbReference type="NCBI Taxonomy" id="87626"/>
    <lineage>
        <taxon>Bacteria</taxon>
        <taxon>Pseudomonadati</taxon>
        <taxon>Pseudomonadota</taxon>
        <taxon>Gammaproteobacteria</taxon>
        <taxon>Alteromonadales</taxon>
        <taxon>Pseudoalteromonadaceae</taxon>
        <taxon>Pseudoalteromonas</taxon>
    </lineage>
</organism>
<dbReference type="AlphaFoldDB" id="A4CCN7"/>